<dbReference type="VEuPathDB" id="FungiDB:MELLADRAFT_113189"/>
<keyword evidence="2" id="KW-1185">Reference proteome</keyword>
<dbReference type="Proteomes" id="UP000001072">
    <property type="component" value="Unassembled WGS sequence"/>
</dbReference>
<dbReference type="AlphaFoldDB" id="F4S923"/>
<proteinExistence type="predicted"/>
<name>F4S923_MELLP</name>
<sequence>MPVTAMAEVKDGLDQCFTCSLYGHAFANCPIKGTKPRKAFNDWRLVDNGKMYSVLALWPHLALERARSGSPIYKDASSDSVVNLNDKEYVINSLLDSFLPINTVHFTTMLYSGQCVKGNAQTLGAEMSNDAPKESLNVTVVQETCPDTTKPIGDNGECNDQKFKIGEGTHWCSKIVVDERQ</sequence>
<evidence type="ECO:0000313" key="1">
    <source>
        <dbReference type="EMBL" id="EGF98861.1"/>
    </source>
</evidence>
<dbReference type="KEGG" id="mlr:MELLADRAFT_113189"/>
<dbReference type="EMBL" id="GL883168">
    <property type="protein sequence ID" value="EGF98861.1"/>
    <property type="molecule type" value="Genomic_DNA"/>
</dbReference>
<reference evidence="2" key="1">
    <citation type="journal article" date="2011" name="Proc. Natl. Acad. Sci. U.S.A.">
        <title>Obligate biotrophy features unraveled by the genomic analysis of rust fungi.</title>
        <authorList>
            <person name="Duplessis S."/>
            <person name="Cuomo C.A."/>
            <person name="Lin Y.-C."/>
            <person name="Aerts A."/>
            <person name="Tisserant E."/>
            <person name="Veneault-Fourrey C."/>
            <person name="Joly D.L."/>
            <person name="Hacquard S."/>
            <person name="Amselem J."/>
            <person name="Cantarel B.L."/>
            <person name="Chiu R."/>
            <person name="Coutinho P.M."/>
            <person name="Feau N."/>
            <person name="Field M."/>
            <person name="Frey P."/>
            <person name="Gelhaye E."/>
            <person name="Goldberg J."/>
            <person name="Grabherr M.G."/>
            <person name="Kodira C.D."/>
            <person name="Kohler A."/>
            <person name="Kuees U."/>
            <person name="Lindquist E.A."/>
            <person name="Lucas S.M."/>
            <person name="Mago R."/>
            <person name="Mauceli E."/>
            <person name="Morin E."/>
            <person name="Murat C."/>
            <person name="Pangilinan J.L."/>
            <person name="Park R."/>
            <person name="Pearson M."/>
            <person name="Quesneville H."/>
            <person name="Rouhier N."/>
            <person name="Sakthikumar S."/>
            <person name="Salamov A.A."/>
            <person name="Schmutz J."/>
            <person name="Selles B."/>
            <person name="Shapiro H."/>
            <person name="Tanguay P."/>
            <person name="Tuskan G.A."/>
            <person name="Henrissat B."/>
            <person name="Van de Peer Y."/>
            <person name="Rouze P."/>
            <person name="Ellis J.G."/>
            <person name="Dodds P.N."/>
            <person name="Schein J.E."/>
            <person name="Zhong S."/>
            <person name="Hamelin R.C."/>
            <person name="Grigoriev I.V."/>
            <person name="Szabo L.J."/>
            <person name="Martin F."/>
        </authorList>
    </citation>
    <scope>NUCLEOTIDE SEQUENCE [LARGE SCALE GENOMIC DNA]</scope>
    <source>
        <strain evidence="2">98AG31 / pathotype 3-4-7</strain>
    </source>
</reference>
<dbReference type="GeneID" id="18924910"/>
<evidence type="ECO:0000313" key="2">
    <source>
        <dbReference type="Proteomes" id="UP000001072"/>
    </source>
</evidence>
<protein>
    <submittedName>
        <fullName evidence="1">Uncharacterized protein</fullName>
    </submittedName>
</protein>
<dbReference type="HOGENOM" id="CLU_1489329_0_0_1"/>
<dbReference type="InParanoid" id="F4S923"/>
<organism evidence="2">
    <name type="scientific">Melampsora larici-populina (strain 98AG31 / pathotype 3-4-7)</name>
    <name type="common">Poplar leaf rust fungus</name>
    <dbReference type="NCBI Taxonomy" id="747676"/>
    <lineage>
        <taxon>Eukaryota</taxon>
        <taxon>Fungi</taxon>
        <taxon>Dikarya</taxon>
        <taxon>Basidiomycota</taxon>
        <taxon>Pucciniomycotina</taxon>
        <taxon>Pucciniomycetes</taxon>
        <taxon>Pucciniales</taxon>
        <taxon>Melampsoraceae</taxon>
        <taxon>Melampsora</taxon>
    </lineage>
</organism>
<dbReference type="RefSeq" id="XP_007417894.1">
    <property type="nucleotide sequence ID" value="XM_007417832.1"/>
</dbReference>
<gene>
    <name evidence="1" type="ORF">MELLADRAFT_113189</name>
</gene>
<accession>F4S923</accession>